<reference evidence="2" key="1">
    <citation type="submission" date="2018-05" db="EMBL/GenBank/DDBJ databases">
        <authorList>
            <person name="Lanie J.A."/>
            <person name="Ng W.-L."/>
            <person name="Kazmierczak K.M."/>
            <person name="Andrzejewski T.M."/>
            <person name="Davidsen T.M."/>
            <person name="Wayne K.J."/>
            <person name="Tettelin H."/>
            <person name="Glass J.I."/>
            <person name="Rusch D."/>
            <person name="Podicherti R."/>
            <person name="Tsui H.-C.T."/>
            <person name="Winkler M.E."/>
        </authorList>
    </citation>
    <scope>NUCLEOTIDE SEQUENCE</scope>
</reference>
<organism evidence="2">
    <name type="scientific">marine metagenome</name>
    <dbReference type="NCBI Taxonomy" id="408172"/>
    <lineage>
        <taxon>unclassified sequences</taxon>
        <taxon>metagenomes</taxon>
        <taxon>ecological metagenomes</taxon>
    </lineage>
</organism>
<evidence type="ECO:0000313" key="2">
    <source>
        <dbReference type="EMBL" id="SVC71351.1"/>
    </source>
</evidence>
<dbReference type="InterPro" id="IPR036390">
    <property type="entry name" value="WH_DNA-bd_sf"/>
</dbReference>
<feature type="non-terminal residue" evidence="2">
    <location>
        <position position="1"/>
    </location>
</feature>
<dbReference type="GO" id="GO:0005525">
    <property type="term" value="F:GTP binding"/>
    <property type="evidence" value="ECO:0007669"/>
    <property type="project" value="InterPro"/>
</dbReference>
<sequence>PMETIGGCLTLDPQPLLNRKALKSWTDILSSNPAKRLHQFILQFWKSPRSMGNWARYFHTNERQVKAWIKEINIRNEKGLLFTEETLNNSIELFRKILIRFHKENPYKKSLSKDRIKEESQFSENWVIFLLSYLEKELINLEGGYALHSHSVVLSDADELLASKLELSVKASAYRLSKANELSEESPKKVLEILHILKDDGKVFEVAQGMWIHASVLNKLTHDLSQYFSSRPILKVAHFKEMTSTSRKTAIPLLEYCDKLGLTQRNGDFRNAGEHLA</sequence>
<dbReference type="GO" id="GO:0003723">
    <property type="term" value="F:RNA binding"/>
    <property type="evidence" value="ECO:0007669"/>
    <property type="project" value="InterPro"/>
</dbReference>
<dbReference type="InterPro" id="IPR015191">
    <property type="entry name" value="SelB_WHD4"/>
</dbReference>
<name>A0A382PHG6_9ZZZZ</name>
<dbReference type="EMBL" id="UINC01106588">
    <property type="protein sequence ID" value="SVC71351.1"/>
    <property type="molecule type" value="Genomic_DNA"/>
</dbReference>
<dbReference type="GO" id="GO:0001514">
    <property type="term" value="P:selenocysteine incorporation"/>
    <property type="evidence" value="ECO:0007669"/>
    <property type="project" value="InterPro"/>
</dbReference>
<dbReference type="InterPro" id="IPR036388">
    <property type="entry name" value="WH-like_DNA-bd_sf"/>
</dbReference>
<gene>
    <name evidence="2" type="ORF">METZ01_LOCUS324205</name>
</gene>
<dbReference type="AlphaFoldDB" id="A0A382PHG6"/>
<dbReference type="SUPFAM" id="SSF46785">
    <property type="entry name" value="Winged helix' DNA-binding domain"/>
    <property type="match status" value="1"/>
</dbReference>
<dbReference type="GO" id="GO:0003746">
    <property type="term" value="F:translation elongation factor activity"/>
    <property type="evidence" value="ECO:0007669"/>
    <property type="project" value="InterPro"/>
</dbReference>
<proteinExistence type="predicted"/>
<feature type="domain" description="Elongation factor SelB fourth winged-helix" evidence="1">
    <location>
        <begin position="229"/>
        <end position="270"/>
    </location>
</feature>
<dbReference type="Gene3D" id="1.10.10.10">
    <property type="entry name" value="Winged helix-like DNA-binding domain superfamily/Winged helix DNA-binding domain"/>
    <property type="match status" value="1"/>
</dbReference>
<evidence type="ECO:0000259" key="1">
    <source>
        <dbReference type="Pfam" id="PF09107"/>
    </source>
</evidence>
<dbReference type="Gene3D" id="1.10.10.2770">
    <property type="match status" value="1"/>
</dbReference>
<accession>A0A382PHG6</accession>
<dbReference type="GO" id="GO:0005737">
    <property type="term" value="C:cytoplasm"/>
    <property type="evidence" value="ECO:0007669"/>
    <property type="project" value="InterPro"/>
</dbReference>
<dbReference type="Pfam" id="PF09107">
    <property type="entry name" value="WHD_3rd_SelB"/>
    <property type="match status" value="1"/>
</dbReference>
<protein>
    <recommendedName>
        <fullName evidence="1">Elongation factor SelB fourth winged-helix domain-containing protein</fullName>
    </recommendedName>
</protein>